<sequence>MVPRPAPQFPTPPLIPEYFAGREVLITGATGFMGKVLVERLLWTCPDIGRLHLLMRHKRDVAPDKRLALLKQSQSINYHLLDIVHNPSAIIHFSKSFINHLHQPSSIIHRLSFIIHLPGYIIHQPSIGILHPVSVTRHTLIDHPSLQYSLPHWFVRQVFDVVRERCPQQLDKLCMVPGDVTKRRFGFDQSALNQLNQVSVVFHSAATLKFDEPLSVAAEQNVRPVLTLMDICDQLPNMQVGDGAAVLRDAALELPHHAGTTARTQAAPGRPEAVQPQARDYRLGAALRGLREGRAPVPAARARRRYTRREAEDANIIPDSQGYIVVRNFHYVPFDDSDSACHLVGSSSTNAATE</sequence>
<dbReference type="GO" id="GO:0005777">
    <property type="term" value="C:peroxisome"/>
    <property type="evidence" value="ECO:0007669"/>
    <property type="project" value="TreeGrafter"/>
</dbReference>
<feature type="domain" description="Thioester reductase (TE)" evidence="2">
    <location>
        <begin position="26"/>
        <end position="73"/>
    </location>
</feature>
<dbReference type="Gene3D" id="3.40.50.720">
    <property type="entry name" value="NAD(P)-binding Rossmann-like Domain"/>
    <property type="match status" value="2"/>
</dbReference>
<keyword evidence="1" id="KW-0521">NADP</keyword>
<reference evidence="3" key="1">
    <citation type="journal article" date="2021" name="G3 (Bethesda)">
        <title>Genome and transcriptome analysis of the beet armyworm Spodoptera exigua reveals targets for pest control. .</title>
        <authorList>
            <person name="Simon S."/>
            <person name="Breeschoten T."/>
            <person name="Jansen H.J."/>
            <person name="Dirks R.P."/>
            <person name="Schranz M.E."/>
            <person name="Ros V.I.D."/>
        </authorList>
    </citation>
    <scope>NUCLEOTIDE SEQUENCE</scope>
    <source>
        <strain evidence="3">TB_SE_WUR_2020</strain>
    </source>
</reference>
<comment type="similarity">
    <text evidence="1">Belongs to the fatty acyl-CoA reductase family.</text>
</comment>
<keyword evidence="1" id="KW-0444">Lipid biosynthesis</keyword>
<evidence type="ECO:0000313" key="3">
    <source>
        <dbReference type="EMBL" id="KAH9645837.1"/>
    </source>
</evidence>
<comment type="catalytic activity">
    <reaction evidence="1">
        <text>a long-chain fatty acyl-CoA + 2 NADPH + 2 H(+) = a long-chain primary fatty alcohol + 2 NADP(+) + CoA</text>
        <dbReference type="Rhea" id="RHEA:52716"/>
        <dbReference type="ChEBI" id="CHEBI:15378"/>
        <dbReference type="ChEBI" id="CHEBI:57287"/>
        <dbReference type="ChEBI" id="CHEBI:57783"/>
        <dbReference type="ChEBI" id="CHEBI:58349"/>
        <dbReference type="ChEBI" id="CHEBI:77396"/>
        <dbReference type="ChEBI" id="CHEBI:83139"/>
        <dbReference type="EC" id="1.2.1.84"/>
    </reaction>
</comment>
<keyword evidence="1" id="KW-0443">Lipid metabolism</keyword>
<name>A0A922MZM8_SPOEX</name>
<dbReference type="AlphaFoldDB" id="A0A922MZM8"/>
<accession>A0A922MZM8</accession>
<dbReference type="SUPFAM" id="SSF51735">
    <property type="entry name" value="NAD(P)-binding Rossmann-fold domains"/>
    <property type="match status" value="1"/>
</dbReference>
<comment type="caution">
    <text evidence="3">The sequence shown here is derived from an EMBL/GenBank/DDBJ whole genome shotgun (WGS) entry which is preliminary data.</text>
</comment>
<evidence type="ECO:0000259" key="2">
    <source>
        <dbReference type="Pfam" id="PF07993"/>
    </source>
</evidence>
<protein>
    <recommendedName>
        <fullName evidence="1">Fatty acyl-CoA reductase</fullName>
        <ecNumber evidence="1">1.2.1.84</ecNumber>
    </recommendedName>
</protein>
<dbReference type="Proteomes" id="UP000814243">
    <property type="component" value="Unassembled WGS sequence"/>
</dbReference>
<dbReference type="Pfam" id="PF07993">
    <property type="entry name" value="NAD_binding_4"/>
    <property type="match status" value="2"/>
</dbReference>
<dbReference type="PANTHER" id="PTHR11011">
    <property type="entry name" value="MALE STERILITY PROTEIN 2-RELATED"/>
    <property type="match status" value="1"/>
</dbReference>
<dbReference type="EMBL" id="JACEFF010000010">
    <property type="protein sequence ID" value="KAH9645837.1"/>
    <property type="molecule type" value="Genomic_DNA"/>
</dbReference>
<dbReference type="PANTHER" id="PTHR11011:SF45">
    <property type="entry name" value="FATTY ACYL-COA REDUCTASE CG8306-RELATED"/>
    <property type="match status" value="1"/>
</dbReference>
<proteinExistence type="inferred from homology"/>
<dbReference type="GO" id="GO:0080019">
    <property type="term" value="F:alcohol-forming very long-chain fatty acyl-CoA reductase activity"/>
    <property type="evidence" value="ECO:0007669"/>
    <property type="project" value="InterPro"/>
</dbReference>
<dbReference type="GO" id="GO:0102965">
    <property type="term" value="F:alcohol-forming long-chain fatty acyl-CoA reductase activity"/>
    <property type="evidence" value="ECO:0007669"/>
    <property type="project" value="UniProtKB-EC"/>
</dbReference>
<dbReference type="GO" id="GO:0035336">
    <property type="term" value="P:long-chain fatty-acyl-CoA metabolic process"/>
    <property type="evidence" value="ECO:0007669"/>
    <property type="project" value="TreeGrafter"/>
</dbReference>
<organism evidence="3 4">
    <name type="scientific">Spodoptera exigua</name>
    <name type="common">Beet armyworm</name>
    <name type="synonym">Noctua fulgens</name>
    <dbReference type="NCBI Taxonomy" id="7107"/>
    <lineage>
        <taxon>Eukaryota</taxon>
        <taxon>Metazoa</taxon>
        <taxon>Ecdysozoa</taxon>
        <taxon>Arthropoda</taxon>
        <taxon>Hexapoda</taxon>
        <taxon>Insecta</taxon>
        <taxon>Pterygota</taxon>
        <taxon>Neoptera</taxon>
        <taxon>Endopterygota</taxon>
        <taxon>Lepidoptera</taxon>
        <taxon>Glossata</taxon>
        <taxon>Ditrysia</taxon>
        <taxon>Noctuoidea</taxon>
        <taxon>Noctuidae</taxon>
        <taxon>Amphipyrinae</taxon>
        <taxon>Spodoptera</taxon>
    </lineage>
</organism>
<comment type="function">
    <text evidence="1">Catalyzes the reduction of fatty acyl-CoA to fatty alcohols.</text>
</comment>
<dbReference type="InterPro" id="IPR026055">
    <property type="entry name" value="FAR"/>
</dbReference>
<gene>
    <name evidence="3" type="ORF">HF086_015197</name>
</gene>
<evidence type="ECO:0000313" key="4">
    <source>
        <dbReference type="Proteomes" id="UP000814243"/>
    </source>
</evidence>
<keyword evidence="1" id="KW-0560">Oxidoreductase</keyword>
<feature type="domain" description="Thioester reductase (TE)" evidence="2">
    <location>
        <begin position="155"/>
        <end position="238"/>
    </location>
</feature>
<dbReference type="InterPro" id="IPR013120">
    <property type="entry name" value="FAR_NAD-bd"/>
</dbReference>
<evidence type="ECO:0000256" key="1">
    <source>
        <dbReference type="RuleBase" id="RU363097"/>
    </source>
</evidence>
<dbReference type="InterPro" id="IPR036291">
    <property type="entry name" value="NAD(P)-bd_dom_sf"/>
</dbReference>
<dbReference type="EC" id="1.2.1.84" evidence="1"/>